<evidence type="ECO:0000313" key="1">
    <source>
        <dbReference type="EMBL" id="NYJ14045.1"/>
    </source>
</evidence>
<name>A0A7Z0J0E1_RHILE</name>
<sequence>MLMVFIGFNDEADALQRLSTIDDPSDLVAERPYRSLKSYEWR</sequence>
<comment type="caution">
    <text evidence="1">The sequence shown here is derived from an EMBL/GenBank/DDBJ whole genome shotgun (WGS) entry which is preliminary data.</text>
</comment>
<dbReference type="EMBL" id="JACBZV010000010">
    <property type="protein sequence ID" value="NYJ14045.1"/>
    <property type="molecule type" value="Genomic_DNA"/>
</dbReference>
<proteinExistence type="predicted"/>
<protein>
    <submittedName>
        <fullName evidence="1">Uncharacterized protein</fullName>
    </submittedName>
</protein>
<dbReference type="AlphaFoldDB" id="A0A7Z0J0E1"/>
<gene>
    <name evidence="1" type="ORF">GGI64_005136</name>
</gene>
<dbReference type="Proteomes" id="UP000535276">
    <property type="component" value="Unassembled WGS sequence"/>
</dbReference>
<reference evidence="1 2" key="1">
    <citation type="submission" date="2020-07" db="EMBL/GenBank/DDBJ databases">
        <title>Genomic Encyclopedia of Type Strains, Phase IV (KMG-V): Genome sequencing to study the core and pangenomes of soil and plant-associated prokaryotes.</title>
        <authorList>
            <person name="Whitman W."/>
        </authorList>
    </citation>
    <scope>NUCLEOTIDE SEQUENCE [LARGE SCALE GENOMIC DNA]</scope>
    <source>
        <strain evidence="1 2">SEMIA 4052</strain>
    </source>
</reference>
<organism evidence="1 2">
    <name type="scientific">Rhizobium leguminosarum</name>
    <dbReference type="NCBI Taxonomy" id="384"/>
    <lineage>
        <taxon>Bacteria</taxon>
        <taxon>Pseudomonadati</taxon>
        <taxon>Pseudomonadota</taxon>
        <taxon>Alphaproteobacteria</taxon>
        <taxon>Hyphomicrobiales</taxon>
        <taxon>Rhizobiaceae</taxon>
        <taxon>Rhizobium/Agrobacterium group</taxon>
        <taxon>Rhizobium</taxon>
    </lineage>
</organism>
<evidence type="ECO:0000313" key="2">
    <source>
        <dbReference type="Proteomes" id="UP000535276"/>
    </source>
</evidence>
<accession>A0A7Z0J0E1</accession>